<reference evidence="1" key="1">
    <citation type="submission" date="2018-10" db="EMBL/GenBank/DDBJ databases">
        <title>Effector identification in a new, highly contiguous assembly of the strawberry crown rot pathogen Phytophthora cactorum.</title>
        <authorList>
            <person name="Armitage A.D."/>
            <person name="Nellist C.F."/>
            <person name="Bates H."/>
            <person name="Vickerstaff R.J."/>
            <person name="Harrison R.J."/>
        </authorList>
    </citation>
    <scope>NUCLEOTIDE SEQUENCE</scope>
    <source>
        <strain evidence="1">4040</strain>
    </source>
</reference>
<gene>
    <name evidence="1" type="ORF">PC117_g9341</name>
</gene>
<protein>
    <submittedName>
        <fullName evidence="1">Uncharacterized protein</fullName>
    </submittedName>
</protein>
<dbReference type="Proteomes" id="UP000736787">
    <property type="component" value="Unassembled WGS sequence"/>
</dbReference>
<proteinExistence type="predicted"/>
<dbReference type="EMBL" id="RCMK01000213">
    <property type="protein sequence ID" value="KAG2943679.1"/>
    <property type="molecule type" value="Genomic_DNA"/>
</dbReference>
<organism evidence="1 2">
    <name type="scientific">Phytophthora cactorum</name>
    <dbReference type="NCBI Taxonomy" id="29920"/>
    <lineage>
        <taxon>Eukaryota</taxon>
        <taxon>Sar</taxon>
        <taxon>Stramenopiles</taxon>
        <taxon>Oomycota</taxon>
        <taxon>Peronosporomycetes</taxon>
        <taxon>Peronosporales</taxon>
        <taxon>Peronosporaceae</taxon>
        <taxon>Phytophthora</taxon>
    </lineage>
</organism>
<name>A0A8T1DV43_9STRA</name>
<dbReference type="AlphaFoldDB" id="A0A8T1DV43"/>
<evidence type="ECO:0000313" key="2">
    <source>
        <dbReference type="Proteomes" id="UP000736787"/>
    </source>
</evidence>
<sequence length="84" mass="8707">MHASLHYPQCSKATLEKPLAIGVGIGWRSAGVVTDDVGPRVAAEALSPVYFPPRVETHGAVGWLTGRRAGARGCPALLTKKGSG</sequence>
<accession>A0A8T1DV43</accession>
<comment type="caution">
    <text evidence="1">The sequence shown here is derived from an EMBL/GenBank/DDBJ whole genome shotgun (WGS) entry which is preliminary data.</text>
</comment>
<evidence type="ECO:0000313" key="1">
    <source>
        <dbReference type="EMBL" id="KAG2943679.1"/>
    </source>
</evidence>